<comment type="caution">
    <text evidence="1">The sequence shown here is derived from an EMBL/GenBank/DDBJ whole genome shotgun (WGS) entry which is preliminary data.</text>
</comment>
<keyword evidence="2" id="KW-1185">Reference proteome</keyword>
<dbReference type="EMBL" id="JAGTPG010000001">
    <property type="protein sequence ID" value="MBR8638851.1"/>
    <property type="molecule type" value="Genomic_DNA"/>
</dbReference>
<accession>A0A941J1X8</accession>
<dbReference type="Pfam" id="PF13650">
    <property type="entry name" value="Asp_protease_2"/>
    <property type="match status" value="1"/>
</dbReference>
<reference evidence="1 2" key="1">
    <citation type="submission" date="2021-04" db="EMBL/GenBank/DDBJ databases">
        <title>Characterization of the biosynthetic gene cluster of new lipopeptides with antitumor activity in the genome of the marine Streptomyces PHM034.</title>
        <authorList>
            <person name="Ceniceros A."/>
            <person name="Canedo L."/>
            <person name="Mendez C."/>
            <person name="Olano C."/>
            <person name="Schleissner C."/>
            <person name="Cuevas C."/>
            <person name="De La Calle F."/>
            <person name="Salas J.A."/>
        </authorList>
    </citation>
    <scope>NUCLEOTIDE SEQUENCE [LARGE SCALE GENOMIC DNA]</scope>
    <source>
        <strain evidence="1 2">PHM034</strain>
    </source>
</reference>
<protein>
    <submittedName>
        <fullName evidence="1">Retropepsin-like domain-containing protein</fullName>
    </submittedName>
</protein>
<dbReference type="Gene3D" id="2.40.70.10">
    <property type="entry name" value="Acid Proteases"/>
    <property type="match status" value="1"/>
</dbReference>
<organism evidence="1 2">
    <name type="scientific">Streptomyces tuirus</name>
    <dbReference type="NCBI Taxonomy" id="68278"/>
    <lineage>
        <taxon>Bacteria</taxon>
        <taxon>Bacillati</taxon>
        <taxon>Actinomycetota</taxon>
        <taxon>Actinomycetes</taxon>
        <taxon>Kitasatosporales</taxon>
        <taxon>Streptomycetaceae</taxon>
        <taxon>Streptomyces</taxon>
    </lineage>
</organism>
<dbReference type="SUPFAM" id="SSF50630">
    <property type="entry name" value="Acid proteases"/>
    <property type="match status" value="1"/>
</dbReference>
<dbReference type="PROSITE" id="PS51257">
    <property type="entry name" value="PROKAR_LIPOPROTEIN"/>
    <property type="match status" value="1"/>
</dbReference>
<dbReference type="AlphaFoldDB" id="A0A941J1X8"/>
<evidence type="ECO:0000313" key="2">
    <source>
        <dbReference type="Proteomes" id="UP000682308"/>
    </source>
</evidence>
<name>A0A941J1X8_9ACTN</name>
<gene>
    <name evidence="1" type="ORF">KEF29_04805</name>
</gene>
<evidence type="ECO:0000313" key="1">
    <source>
        <dbReference type="EMBL" id="MBR8638851.1"/>
    </source>
</evidence>
<sequence>MSTRDGRAPGGSRRRRRRRLLAALVTPLLFLSAGCVVVEDRDDTGETRTSPGVVREVPLRVVEQGGRTLAFVPVSFEDRGPYMFALDTGASTSVVDEDVADRIGLERTGERRTVSGILGTGEVPVARVDHWEVGELPLPAGEVTVIDLGPPRGGGGIEGLLGSDVLSDFGSITVDYDDGVLRIPPP</sequence>
<dbReference type="InterPro" id="IPR021109">
    <property type="entry name" value="Peptidase_aspartic_dom_sf"/>
</dbReference>
<proteinExistence type="predicted"/>
<dbReference type="Proteomes" id="UP000682308">
    <property type="component" value="Unassembled WGS sequence"/>
</dbReference>